<evidence type="ECO:0000313" key="3">
    <source>
        <dbReference type="Proteomes" id="UP001167160"/>
    </source>
</evidence>
<name>A0ABT0X1S7_9ACTN</name>
<comment type="caution">
    <text evidence="2">The sequence shown here is derived from an EMBL/GenBank/DDBJ whole genome shotgun (WGS) entry which is preliminary data.</text>
</comment>
<protein>
    <submittedName>
        <fullName evidence="2">DUF397 domain-containing protein</fullName>
    </submittedName>
</protein>
<reference evidence="2" key="1">
    <citation type="journal article" date="2023" name="Int. J. Syst. Evol. Microbiol.">
        <title>Streptomyces meridianus sp. nov. isolated from brackish water of the Tagus estuary in Alcochete, Portugal.</title>
        <authorList>
            <person name="Santos J.D.N."/>
            <person name="Klimek D."/>
            <person name="Calusinska M."/>
            <person name="Lobo Da Cunha A."/>
            <person name="Catita J."/>
            <person name="Goncalves H."/>
            <person name="Gonzalez I."/>
            <person name="Reyes F."/>
            <person name="Lage O.M."/>
        </authorList>
    </citation>
    <scope>NUCLEOTIDE SEQUENCE</scope>
    <source>
        <strain evidence="2">MTZ3.1</strain>
    </source>
</reference>
<feature type="domain" description="DUF397" evidence="1">
    <location>
        <begin position="10"/>
        <end position="61"/>
    </location>
</feature>
<dbReference type="EMBL" id="JAMQGM010000001">
    <property type="protein sequence ID" value="MCM2575853.1"/>
    <property type="molecule type" value="Genomic_DNA"/>
</dbReference>
<dbReference type="Proteomes" id="UP001167160">
    <property type="component" value="Unassembled WGS sequence"/>
</dbReference>
<dbReference type="RefSeq" id="WP_251407624.1">
    <property type="nucleotide sequence ID" value="NZ_JAMQGM010000001.1"/>
</dbReference>
<proteinExistence type="predicted"/>
<sequence>MDERQCTDVAWFKSSYSGGSGTECVEAAFTRSGTSVRDSKDPDGPVLAFSREEWRHFLSAVCSAQLR</sequence>
<dbReference type="Pfam" id="PF04149">
    <property type="entry name" value="DUF397"/>
    <property type="match status" value="1"/>
</dbReference>
<accession>A0ABT0X1S7</accession>
<organism evidence="2 3">
    <name type="scientific">Streptomyces meridianus</name>
    <dbReference type="NCBI Taxonomy" id="2938945"/>
    <lineage>
        <taxon>Bacteria</taxon>
        <taxon>Bacillati</taxon>
        <taxon>Actinomycetota</taxon>
        <taxon>Actinomycetes</taxon>
        <taxon>Kitasatosporales</taxon>
        <taxon>Streptomycetaceae</taxon>
        <taxon>Streptomyces</taxon>
    </lineage>
</organism>
<evidence type="ECO:0000259" key="1">
    <source>
        <dbReference type="Pfam" id="PF04149"/>
    </source>
</evidence>
<evidence type="ECO:0000313" key="2">
    <source>
        <dbReference type="EMBL" id="MCM2575853.1"/>
    </source>
</evidence>
<gene>
    <name evidence="2" type="ORF">M1E25_00525</name>
</gene>
<dbReference type="InterPro" id="IPR007278">
    <property type="entry name" value="DUF397"/>
</dbReference>
<keyword evidence="3" id="KW-1185">Reference proteome</keyword>